<comment type="caution">
    <text evidence="1">The sequence shown here is derived from an EMBL/GenBank/DDBJ whole genome shotgun (WGS) entry which is preliminary data.</text>
</comment>
<dbReference type="Proteomes" id="UP001234202">
    <property type="component" value="Unassembled WGS sequence"/>
</dbReference>
<evidence type="ECO:0000313" key="1">
    <source>
        <dbReference type="EMBL" id="KAJ9125898.1"/>
    </source>
</evidence>
<dbReference type="EMBL" id="JASBWV010000007">
    <property type="protein sequence ID" value="KAJ9125898.1"/>
    <property type="molecule type" value="Genomic_DNA"/>
</dbReference>
<reference evidence="1" key="1">
    <citation type="submission" date="2023-04" db="EMBL/GenBank/DDBJ databases">
        <title>Draft Genome sequencing of Naganishia species isolated from polar environments using Oxford Nanopore Technology.</title>
        <authorList>
            <person name="Leo P."/>
            <person name="Venkateswaran K."/>
        </authorList>
    </citation>
    <scope>NUCLEOTIDE SEQUENCE</scope>
    <source>
        <strain evidence="1">DBVPG 5303</strain>
    </source>
</reference>
<protein>
    <submittedName>
        <fullName evidence="1">Uncharacterized protein</fullName>
    </submittedName>
</protein>
<sequence>MGLLKIFKSSKSNANNEPGNRSHSFSSTNDNDSVPLPPPPRMARDQRSTSTSSVRSGTSFMGRRITSDRSRSRDEIKTIPYDSTPMQHPPQYRTASTSDQGKARASHYGLPNQPSRMSSMQPHYPSTQPSTQLPSMRQAHPTSSEKQRPFSKYVLPDLNLDQDGPRGNEQRMYATGGSETIPSPENTNPSRRIGHHSDRSLNSRTENSGPDQYYSRLPTPREYRSDDPAANGSRGAVASHEQRPLPEPPGSGSRPDGVFGMDVMSRTDTSSFHHQSNASRTTVSRGATPRPSLAIHPVPAGSSPMPTEDFRTDSHLSIPGNDKVSASNQSVFPWLNRSRSKSPNTLGLGRPLEQTSAAMAKTKSKEKAKGKAKPEEEDGSFKVKAFRHVSSGSGVPPWEVQFDYESPQPLAAAASSRSESDPVVPQKADLRDVSKTPSPHPDDISGRRSMSYVGRPSSVAGSINNDDTSRQVSVQRFKQTRRYSGISVNGDNGFASHEQLPYRGNGQGHARIKSDSSGVEILVSPQKKRTANQDSDNSDEEVLASSHGNGKDESDQYPASRSMNRSYSTSALSIDTPIDIPGPKADVAWSTVRRSLDQGRELQAPGIVSRLPQRPSGFAVQNRRAVSVFDESSRISLNNDRQIQSQTKTRPFGHDRSQSASGIQDLAAAISHSSQFSSSVATSDSRPSLRERLASLALSTPPVTDLLMVSSPDCEIPPAPSDSPEPPNAQTIIARPSSAQALATARPSAQQRSASAISTNRPKVRTGWDASSSDEDSDSGKKRVRKLRTASAANVPLPAFKVQSLPSGVRRPPAPSEAFGPDEDDSPKRSGPTGNSGSRSSSFNSTKSPLPSSFERARSSSHQRTPSSVMRESGSDSSDSSDDEPLTAIRHRQSSSSLNSGASFAAPSDRPKPSSQTSSPVKSVRSSSNLSLPPVHSSQSVSRSATSTSSLNTTSTTMSPMQRSNQLPGNSVVTRPPSTWAAPAQRPRESPTSSQSGATTGDTSSGGVPATPRELSMALGNPVVVRSTRSSFSSTQLANTRRVSFAEHGDGQNVRNVEDDAEKEQIRKTNERRREEARKATEIGQAANGNPDEDTNTAQSPAQYLQNMQSQMPQFGQMSNAFNPYFGVAQPGFMDPTQQMYMLQMQMAQMAQMNPAMMQMQQQAMALAKQQYQAAMVAAAMQAAEDAWERGSTMTGLGSTTGRNTSPMAQMPYNNNNFAMGGPGMFGILPTFDGAAGSVYGASSPAAAPSSQYNSFAAPRPAASAYGESSRPRIAPNDQPRPNRSRSSPSLDKLMTEQANDPSARRRPESQTLLNQQRPLPAPNTRRPQPKSMIPTKGPDNEILQINTQQHTFAAPPGVAVPPSTWRTRSTGDRIR</sequence>
<accession>A0ACC2XQL1</accession>
<organism evidence="1 2">
    <name type="scientific">Naganishia onofrii</name>
    <dbReference type="NCBI Taxonomy" id="1851511"/>
    <lineage>
        <taxon>Eukaryota</taxon>
        <taxon>Fungi</taxon>
        <taxon>Dikarya</taxon>
        <taxon>Basidiomycota</taxon>
        <taxon>Agaricomycotina</taxon>
        <taxon>Tremellomycetes</taxon>
        <taxon>Filobasidiales</taxon>
        <taxon>Filobasidiaceae</taxon>
        <taxon>Naganishia</taxon>
    </lineage>
</organism>
<proteinExistence type="predicted"/>
<name>A0ACC2XQL1_9TREE</name>
<evidence type="ECO:0000313" key="2">
    <source>
        <dbReference type="Proteomes" id="UP001234202"/>
    </source>
</evidence>
<keyword evidence="2" id="KW-1185">Reference proteome</keyword>
<gene>
    <name evidence="1" type="ORF">QFC24_002683</name>
</gene>